<dbReference type="PRINTS" id="PR00420">
    <property type="entry name" value="RNGMNOXGNASE"/>
</dbReference>
<dbReference type="Gene3D" id="3.50.50.60">
    <property type="entry name" value="FAD/NAD(P)-binding domain"/>
    <property type="match status" value="1"/>
</dbReference>
<dbReference type="PANTHER" id="PTHR46720">
    <property type="entry name" value="HYDROXYLASE, PUTATIVE (AFU_ORTHOLOGUE AFUA_3G01460)-RELATED"/>
    <property type="match status" value="1"/>
</dbReference>
<reference evidence="6 7" key="1">
    <citation type="submission" date="2024-07" db="EMBL/GenBank/DDBJ databases">
        <title>Section-level genome sequencing and comparative genomics of Aspergillus sections Usti and Cavernicolus.</title>
        <authorList>
            <consortium name="Lawrence Berkeley National Laboratory"/>
            <person name="Nybo J.L."/>
            <person name="Vesth T.C."/>
            <person name="Theobald S."/>
            <person name="Frisvad J.C."/>
            <person name="Larsen T.O."/>
            <person name="Kjaerboelling I."/>
            <person name="Rothschild-Mancinelli K."/>
            <person name="Lyhne E.K."/>
            <person name="Kogle M.E."/>
            <person name="Barry K."/>
            <person name="Clum A."/>
            <person name="Na H."/>
            <person name="Ledsgaard L."/>
            <person name="Lin J."/>
            <person name="Lipzen A."/>
            <person name="Kuo A."/>
            <person name="Riley R."/>
            <person name="Mondo S."/>
            <person name="Labutti K."/>
            <person name="Haridas S."/>
            <person name="Pangalinan J."/>
            <person name="Salamov A.A."/>
            <person name="Simmons B.A."/>
            <person name="Magnuson J.K."/>
            <person name="Chen J."/>
            <person name="Drula E."/>
            <person name="Henrissat B."/>
            <person name="Wiebenga A."/>
            <person name="Lubbers R.J."/>
            <person name="Gomes A.C."/>
            <person name="Macurrencykelacurrency M.R."/>
            <person name="Stajich J."/>
            <person name="Grigoriev I.V."/>
            <person name="Mortensen U.H."/>
            <person name="De Vries R.P."/>
            <person name="Baker S.E."/>
            <person name="Andersen M.R."/>
        </authorList>
    </citation>
    <scope>NUCLEOTIDE SEQUENCE [LARGE SCALE GENOMIC DNA]</scope>
    <source>
        <strain evidence="6 7">CBS 449.75</strain>
    </source>
</reference>
<feature type="signal peptide" evidence="4">
    <location>
        <begin position="1"/>
        <end position="16"/>
    </location>
</feature>
<name>A0ABR4LTF9_9EURO</name>
<dbReference type="SUPFAM" id="SSF51905">
    <property type="entry name" value="FAD/NAD(P)-binding domain"/>
    <property type="match status" value="1"/>
</dbReference>
<dbReference type="SUPFAM" id="SSF54373">
    <property type="entry name" value="FAD-linked reductases, C-terminal domain"/>
    <property type="match status" value="1"/>
</dbReference>
<dbReference type="InterPro" id="IPR036188">
    <property type="entry name" value="FAD/NAD-bd_sf"/>
</dbReference>
<evidence type="ECO:0000256" key="4">
    <source>
        <dbReference type="SAM" id="SignalP"/>
    </source>
</evidence>
<evidence type="ECO:0000256" key="2">
    <source>
        <dbReference type="ARBA" id="ARBA00022827"/>
    </source>
</evidence>
<gene>
    <name evidence="6" type="ORF">BJX67DRAFT_371797</name>
</gene>
<keyword evidence="4" id="KW-0732">Signal</keyword>
<dbReference type="RefSeq" id="XP_070886812.1">
    <property type="nucleotide sequence ID" value="XM_071031139.1"/>
</dbReference>
<dbReference type="Proteomes" id="UP001610432">
    <property type="component" value="Unassembled WGS sequence"/>
</dbReference>
<keyword evidence="1" id="KW-0285">Flavoprotein</keyword>
<feature type="chain" id="PRO_5047485207" description="FAD-binding domain-containing protein" evidence="4">
    <location>
        <begin position="17"/>
        <end position="425"/>
    </location>
</feature>
<evidence type="ECO:0000313" key="6">
    <source>
        <dbReference type="EMBL" id="KAL2867833.1"/>
    </source>
</evidence>
<evidence type="ECO:0000256" key="1">
    <source>
        <dbReference type="ARBA" id="ARBA00022630"/>
    </source>
</evidence>
<keyword evidence="7" id="KW-1185">Reference proteome</keyword>
<dbReference type="InterPro" id="IPR002938">
    <property type="entry name" value="FAD-bd"/>
</dbReference>
<keyword evidence="3" id="KW-0560">Oxidoreductase</keyword>
<keyword evidence="2" id="KW-0274">FAD</keyword>
<evidence type="ECO:0000259" key="5">
    <source>
        <dbReference type="Pfam" id="PF01494"/>
    </source>
</evidence>
<sequence length="425" mass="47041">MFRIAIIGGGLGGLFAALSIHHHCGSQDVQIDVYEQAPEYKEIGAGVGIGPNAAALIEKLGLMEEARKIAGTRRHIWLSFRRYDNAEEVLTVMTPKEGNVAQLPMHRAEFLELLVRTIRVRGAATLHTNKRCEGIEDQGDTVLVTFADGTTTSANLVIGADGIHSVVRSHYVSDNPQFGGMVVYRGLCDMSKIKDQWTLPTYACVFVAPGKHFLTFPISSNKILNVVGFVSTPFENLGDVQESWTLAGDKGAVEEEFKDFAPIVQSVIRNMDTNPLKWILFDRNSSPEWIFAEGKVALLGDAAHAMCPHQGAGAGQALEDGYIIGRALHDYFQDSKSTDVGSVRRQLQLYHSIRFPRSEKVQVTSRQAGDLYQMKTPELAGLSYDDGLPTVKAKIENRMQWIWGEDLDEVYNRARAEWQHPGPTL</sequence>
<evidence type="ECO:0000256" key="3">
    <source>
        <dbReference type="ARBA" id="ARBA00023002"/>
    </source>
</evidence>
<feature type="domain" description="FAD-binding" evidence="5">
    <location>
        <begin position="4"/>
        <end position="337"/>
    </location>
</feature>
<comment type="caution">
    <text evidence="6">The sequence shown here is derived from an EMBL/GenBank/DDBJ whole genome shotgun (WGS) entry which is preliminary data.</text>
</comment>
<dbReference type="GeneID" id="98146211"/>
<organism evidence="6 7">
    <name type="scientific">Aspergillus lucknowensis</name>
    <dbReference type="NCBI Taxonomy" id="176173"/>
    <lineage>
        <taxon>Eukaryota</taxon>
        <taxon>Fungi</taxon>
        <taxon>Dikarya</taxon>
        <taxon>Ascomycota</taxon>
        <taxon>Pezizomycotina</taxon>
        <taxon>Eurotiomycetes</taxon>
        <taxon>Eurotiomycetidae</taxon>
        <taxon>Eurotiales</taxon>
        <taxon>Aspergillaceae</taxon>
        <taxon>Aspergillus</taxon>
        <taxon>Aspergillus subgen. Nidulantes</taxon>
    </lineage>
</organism>
<dbReference type="Pfam" id="PF01494">
    <property type="entry name" value="FAD_binding_3"/>
    <property type="match status" value="1"/>
</dbReference>
<proteinExistence type="predicted"/>
<accession>A0ABR4LTF9</accession>
<dbReference type="InterPro" id="IPR051104">
    <property type="entry name" value="FAD_monoxygenase"/>
</dbReference>
<evidence type="ECO:0000313" key="7">
    <source>
        <dbReference type="Proteomes" id="UP001610432"/>
    </source>
</evidence>
<dbReference type="PANTHER" id="PTHR46720:SF3">
    <property type="entry name" value="FAD-BINDING DOMAIN-CONTAINING PROTEIN-RELATED"/>
    <property type="match status" value="1"/>
</dbReference>
<protein>
    <recommendedName>
        <fullName evidence="5">FAD-binding domain-containing protein</fullName>
    </recommendedName>
</protein>
<dbReference type="EMBL" id="JBFXLQ010000017">
    <property type="protein sequence ID" value="KAL2867833.1"/>
    <property type="molecule type" value="Genomic_DNA"/>
</dbReference>